<dbReference type="Pfam" id="PF00512">
    <property type="entry name" value="HisKA"/>
    <property type="match status" value="1"/>
</dbReference>
<evidence type="ECO:0000256" key="5">
    <source>
        <dbReference type="ARBA" id="ARBA00022741"/>
    </source>
</evidence>
<evidence type="ECO:0000256" key="8">
    <source>
        <dbReference type="ARBA" id="ARBA00023012"/>
    </source>
</evidence>
<dbReference type="Gene3D" id="3.30.450.20">
    <property type="entry name" value="PAS domain"/>
    <property type="match status" value="4"/>
</dbReference>
<reference evidence="12" key="1">
    <citation type="submission" date="2016-08" db="EMBL/GenBank/DDBJ databases">
        <authorList>
            <person name="Seilhamer J.J."/>
        </authorList>
    </citation>
    <scope>NUCLEOTIDE SEQUENCE</scope>
    <source>
        <strain evidence="12">86</strain>
    </source>
</reference>
<comment type="catalytic activity">
    <reaction evidence="1">
        <text>ATP + protein L-histidine = ADP + protein N-phospho-L-histidine.</text>
        <dbReference type="EC" id="2.7.13.3"/>
    </reaction>
</comment>
<dbReference type="NCBIfam" id="TIGR00229">
    <property type="entry name" value="sensory_box"/>
    <property type="match status" value="4"/>
</dbReference>
<dbReference type="SMART" id="SM00388">
    <property type="entry name" value="HisKA"/>
    <property type="match status" value="1"/>
</dbReference>
<protein>
    <recommendedName>
        <fullName evidence="2">histidine kinase</fullName>
        <ecNumber evidence="2">2.7.13.3</ecNumber>
    </recommendedName>
</protein>
<dbReference type="CDD" id="cd00082">
    <property type="entry name" value="HisKA"/>
    <property type="match status" value="1"/>
</dbReference>
<dbReference type="InterPro" id="IPR000014">
    <property type="entry name" value="PAS"/>
</dbReference>
<feature type="domain" description="PAS" evidence="10">
    <location>
        <begin position="564"/>
        <end position="611"/>
    </location>
</feature>
<keyword evidence="7" id="KW-0067">ATP-binding</keyword>
<dbReference type="SUPFAM" id="SSF55785">
    <property type="entry name" value="PYP-like sensor domain (PAS domain)"/>
    <property type="match status" value="4"/>
</dbReference>
<dbReference type="InterPro" id="IPR013656">
    <property type="entry name" value="PAS_4"/>
</dbReference>
<dbReference type="SUPFAM" id="SSF55874">
    <property type="entry name" value="ATPase domain of HSP90 chaperone/DNA topoisomerase II/histidine kinase"/>
    <property type="match status" value="1"/>
</dbReference>
<dbReference type="Pfam" id="PF13426">
    <property type="entry name" value="PAS_9"/>
    <property type="match status" value="1"/>
</dbReference>
<proteinExistence type="predicted"/>
<evidence type="ECO:0000256" key="2">
    <source>
        <dbReference type="ARBA" id="ARBA00012438"/>
    </source>
</evidence>
<dbReference type="InterPro" id="IPR035965">
    <property type="entry name" value="PAS-like_dom_sf"/>
</dbReference>
<keyword evidence="3" id="KW-0597">Phosphoprotein</keyword>
<gene>
    <name evidence="12" type="ORF">KL86SPO_20473</name>
</gene>
<dbReference type="GO" id="GO:0000155">
    <property type="term" value="F:phosphorelay sensor kinase activity"/>
    <property type="evidence" value="ECO:0007669"/>
    <property type="project" value="InterPro"/>
</dbReference>
<evidence type="ECO:0000256" key="4">
    <source>
        <dbReference type="ARBA" id="ARBA00022679"/>
    </source>
</evidence>
<keyword evidence="4 12" id="KW-0808">Transferase</keyword>
<dbReference type="Gene3D" id="3.30.565.10">
    <property type="entry name" value="Histidine kinase-like ATPase, C-terminal domain"/>
    <property type="match status" value="1"/>
</dbReference>
<dbReference type="Pfam" id="PF02518">
    <property type="entry name" value="HATPase_c"/>
    <property type="match status" value="1"/>
</dbReference>
<feature type="domain" description="PAC" evidence="11">
    <location>
        <begin position="213"/>
        <end position="266"/>
    </location>
</feature>
<dbReference type="SUPFAM" id="SSF47384">
    <property type="entry name" value="Homodimeric domain of signal transducing histidine kinase"/>
    <property type="match status" value="1"/>
</dbReference>
<keyword evidence="6 12" id="KW-0418">Kinase</keyword>
<accession>A0A212LNY9</accession>
<dbReference type="PROSITE" id="PS50112">
    <property type="entry name" value="PAS"/>
    <property type="match status" value="2"/>
</dbReference>
<dbReference type="Gene3D" id="3.30.450.40">
    <property type="match status" value="1"/>
</dbReference>
<evidence type="ECO:0000256" key="1">
    <source>
        <dbReference type="ARBA" id="ARBA00000085"/>
    </source>
</evidence>
<feature type="domain" description="PAS" evidence="10">
    <location>
        <begin position="136"/>
        <end position="211"/>
    </location>
</feature>
<dbReference type="InterPro" id="IPR029016">
    <property type="entry name" value="GAF-like_dom_sf"/>
</dbReference>
<evidence type="ECO:0000256" key="3">
    <source>
        <dbReference type="ARBA" id="ARBA00022553"/>
    </source>
</evidence>
<name>A0A212LNY9_9FIRM</name>
<dbReference type="Pfam" id="PF13188">
    <property type="entry name" value="PAS_8"/>
    <property type="match status" value="1"/>
</dbReference>
<keyword evidence="8" id="KW-0902">Two-component regulatory system</keyword>
<dbReference type="PANTHER" id="PTHR43065:SF46">
    <property type="entry name" value="C4-DICARBOXYLATE TRANSPORT SENSOR PROTEIN DCTB"/>
    <property type="match status" value="1"/>
</dbReference>
<dbReference type="GO" id="GO:0005524">
    <property type="term" value="F:ATP binding"/>
    <property type="evidence" value="ECO:0007669"/>
    <property type="project" value="UniProtKB-KW"/>
</dbReference>
<dbReference type="PROSITE" id="PS50113">
    <property type="entry name" value="PAC"/>
    <property type="match status" value="1"/>
</dbReference>
<evidence type="ECO:0000259" key="9">
    <source>
        <dbReference type="PROSITE" id="PS50109"/>
    </source>
</evidence>
<dbReference type="PROSITE" id="PS50109">
    <property type="entry name" value="HIS_KIN"/>
    <property type="match status" value="1"/>
</dbReference>
<organism evidence="12">
    <name type="scientific">uncultured Sporomusa sp</name>
    <dbReference type="NCBI Taxonomy" id="307249"/>
    <lineage>
        <taxon>Bacteria</taxon>
        <taxon>Bacillati</taxon>
        <taxon>Bacillota</taxon>
        <taxon>Negativicutes</taxon>
        <taxon>Selenomonadales</taxon>
        <taxon>Sporomusaceae</taxon>
        <taxon>Sporomusa</taxon>
        <taxon>environmental samples</taxon>
    </lineage>
</organism>
<dbReference type="InterPro" id="IPR004358">
    <property type="entry name" value="Sig_transdc_His_kin-like_C"/>
</dbReference>
<dbReference type="RefSeq" id="WP_288183462.1">
    <property type="nucleotide sequence ID" value="NZ_LT608335.1"/>
</dbReference>
<keyword evidence="5" id="KW-0547">Nucleotide-binding</keyword>
<dbReference type="PRINTS" id="PR00344">
    <property type="entry name" value="BCTRLSENSOR"/>
</dbReference>
<dbReference type="PANTHER" id="PTHR43065">
    <property type="entry name" value="SENSOR HISTIDINE KINASE"/>
    <property type="match status" value="1"/>
</dbReference>
<evidence type="ECO:0000256" key="7">
    <source>
        <dbReference type="ARBA" id="ARBA00022840"/>
    </source>
</evidence>
<dbReference type="EC" id="2.7.13.3" evidence="2"/>
<dbReference type="SMART" id="SM00387">
    <property type="entry name" value="HATPase_c"/>
    <property type="match status" value="1"/>
</dbReference>
<dbReference type="InterPro" id="IPR000700">
    <property type="entry name" value="PAS-assoc_C"/>
</dbReference>
<dbReference type="SUPFAM" id="SSF55781">
    <property type="entry name" value="GAF domain-like"/>
    <property type="match status" value="1"/>
</dbReference>
<feature type="domain" description="Histidine kinase" evidence="9">
    <location>
        <begin position="702"/>
        <end position="905"/>
    </location>
</feature>
<dbReference type="SMART" id="SM00065">
    <property type="entry name" value="GAF"/>
    <property type="match status" value="1"/>
</dbReference>
<dbReference type="InterPro" id="IPR036890">
    <property type="entry name" value="HATPase_C_sf"/>
</dbReference>
<dbReference type="Gene3D" id="1.10.287.130">
    <property type="match status" value="1"/>
</dbReference>
<dbReference type="SMART" id="SM00091">
    <property type="entry name" value="PAS"/>
    <property type="match status" value="4"/>
</dbReference>
<dbReference type="InterPro" id="IPR036097">
    <property type="entry name" value="HisK_dim/P_sf"/>
</dbReference>
<evidence type="ECO:0000256" key="6">
    <source>
        <dbReference type="ARBA" id="ARBA00022777"/>
    </source>
</evidence>
<dbReference type="InterPro" id="IPR003594">
    <property type="entry name" value="HATPase_dom"/>
</dbReference>
<dbReference type="AlphaFoldDB" id="A0A212LNY9"/>
<dbReference type="InterPro" id="IPR005467">
    <property type="entry name" value="His_kinase_dom"/>
</dbReference>
<dbReference type="Pfam" id="PF01590">
    <property type="entry name" value="GAF"/>
    <property type="match status" value="1"/>
</dbReference>
<evidence type="ECO:0000313" key="12">
    <source>
        <dbReference type="EMBL" id="SCM79247.1"/>
    </source>
</evidence>
<sequence>MNSQENSRTQKIGLTVEEILESTTDAFYAVDADWRLAYINHRMEKWWQRPREALLGTVLWDLFPEPETVGWKMHHRAACERIAVHWEAYSPNLKVWVDAHAYPTSGGGIAVYFRDITERKQAEAERDQLLSQIAEEKDWLRAILGSIDDEVWIADTAGKVTFLNPTAQKALGLQSDDMPIVEIVNVLEILEPDGTPRLRVNTPLLRALKGETINGEEIIRHLNSGELRYRRFNCAPIKDRLGNITGAVAICRDITEEKRTGQKLKDCDERQIFLLKLSDALRPLSAPIEIHGAVTRTAMDYFGADRCYYCEIEDDNAVIRQDAACGTLPSIAGVYPLSNLPIHKALIAAGQPFTVRDVHTSELVDESLRQLCIHLKVNSYLNVPVVKGGNPVGIFCVTQCSPRTWTDPEVELAMEIAERAWAAVERVRAEEALRDSERKYRDLFDSIDEGFCIIEVLFDDNNRPLDYRFLEVNQAFERQTGLLDAAGRCMREIVPDHEQYWFDIYGRIALTDEPTRFQEPAVALGRFYDVYAFRVRKPEQRQVAILFNDITVRKQMEELLLRQSEDRFQQIFQKSPDIITIVRIKDGQYIDVNQAFVDILGYSREEVVGRTPAELNIVADDKNCIANVYEPSCQKSKLQNFPVNYRAKSGAVINMLCSTDFIKLGVEECRLMILKDITKDKQLEAELHRLDRLNTVGEMAAAIGHEVRNPMTTVRGYLQMMLKKEYATYREQLTTMIEELDRANTIISDFLSLAKNKTAEMKKDNLNAVISALVPLLQAEALHTGHQLTINAGNVPDFVMDAKEIRQLLLNLTRNAFEAMKPGCELTITTSFANGKVVLSVRDRGKGIPQSVLDKLGTPFLTTKDNGTGLGLAVCYRIIERHGAKIDVETSPAGTTFIISFPTENIQ</sequence>
<dbReference type="EMBL" id="FMJE01000002">
    <property type="protein sequence ID" value="SCM79247.1"/>
    <property type="molecule type" value="Genomic_DNA"/>
</dbReference>
<dbReference type="CDD" id="cd00130">
    <property type="entry name" value="PAS"/>
    <property type="match status" value="3"/>
</dbReference>
<dbReference type="Pfam" id="PF08448">
    <property type="entry name" value="PAS_4"/>
    <property type="match status" value="2"/>
</dbReference>
<evidence type="ECO:0000259" key="10">
    <source>
        <dbReference type="PROSITE" id="PS50112"/>
    </source>
</evidence>
<evidence type="ECO:0000259" key="11">
    <source>
        <dbReference type="PROSITE" id="PS50113"/>
    </source>
</evidence>
<dbReference type="InterPro" id="IPR003661">
    <property type="entry name" value="HisK_dim/P_dom"/>
</dbReference>
<dbReference type="InterPro" id="IPR003018">
    <property type="entry name" value="GAF"/>
</dbReference>